<evidence type="ECO:0000256" key="1">
    <source>
        <dbReference type="ARBA" id="ARBA00003767"/>
    </source>
</evidence>
<dbReference type="AlphaFoldDB" id="H9GEU8"/>
<evidence type="ECO:0000256" key="9">
    <source>
        <dbReference type="ARBA" id="ARBA00022843"/>
    </source>
</evidence>
<dbReference type="Pfam" id="PF21276">
    <property type="entry name" value="ZNF512_C2HC"/>
    <property type="match status" value="1"/>
</dbReference>
<keyword evidence="8" id="KW-0862">Zinc</keyword>
<dbReference type="Ensembl" id="ENSACAT00000009138.4">
    <property type="protein sequence ID" value="ENSACAP00000008946.3"/>
    <property type="gene ID" value="ENSACAG00000009040.4"/>
</dbReference>
<keyword evidence="4" id="KW-1017">Isopeptide bond</keyword>
<keyword evidence="11" id="KW-0238">DNA-binding</keyword>
<dbReference type="PANTHER" id="PTHR22979:SF2">
    <property type="entry name" value="ZINC FINGER PROTEIN 512"/>
    <property type="match status" value="1"/>
</dbReference>
<evidence type="ECO:0000256" key="8">
    <source>
        <dbReference type="ARBA" id="ARBA00022833"/>
    </source>
</evidence>
<dbReference type="FunFam" id="3.30.160.60:FF:000177">
    <property type="entry name" value="Zinc finger protein 512"/>
    <property type="match status" value="1"/>
</dbReference>
<dbReference type="InterPro" id="IPR048403">
    <property type="entry name" value="ZNF512_znf-C2H2"/>
</dbReference>
<keyword evidence="5" id="KW-0479">Metal-binding</keyword>
<keyword evidence="6" id="KW-0677">Repeat</keyword>
<evidence type="ECO:0000256" key="15">
    <source>
        <dbReference type="PROSITE-ProRule" id="PRU00042"/>
    </source>
</evidence>
<feature type="domain" description="C2H2-type" evidence="17">
    <location>
        <begin position="250"/>
        <end position="278"/>
    </location>
</feature>
<dbReference type="InterPro" id="IPR013087">
    <property type="entry name" value="Znf_C2H2_type"/>
</dbReference>
<feature type="region of interest" description="Disordered" evidence="16">
    <location>
        <begin position="126"/>
        <end position="149"/>
    </location>
</feature>
<keyword evidence="9" id="KW-0832">Ubl conjugation</keyword>
<evidence type="ECO:0000256" key="4">
    <source>
        <dbReference type="ARBA" id="ARBA00022499"/>
    </source>
</evidence>
<proteinExistence type="inferred from homology"/>
<name>H9GEU8_ANOCA</name>
<reference evidence="18" key="1">
    <citation type="submission" date="2009-12" db="EMBL/GenBank/DDBJ databases">
        <title>The Genome Sequence of Anolis carolinensis (Green Anole Lizard).</title>
        <authorList>
            <consortium name="The Genome Sequencing Platform"/>
            <person name="Di Palma F."/>
            <person name="Alfoldi J."/>
            <person name="Heiman D."/>
            <person name="Young S."/>
            <person name="Grabherr M."/>
            <person name="Johnson J."/>
            <person name="Lander E.S."/>
            <person name="Lindblad-Toh K."/>
        </authorList>
    </citation>
    <scope>NUCLEOTIDE SEQUENCE [LARGE SCALE GENOMIC DNA]</scope>
    <source>
        <strain evidence="18">JBL SC #1</strain>
    </source>
</reference>
<dbReference type="HOGENOM" id="CLU_020005_0_0_1"/>
<comment type="subcellular location">
    <subcellularLocation>
        <location evidence="2">Nucleus</location>
    </subcellularLocation>
</comment>
<comment type="function">
    <text evidence="1">May be involved in transcriptional regulation.</text>
</comment>
<protein>
    <recommendedName>
        <fullName evidence="14">Zinc finger protein 512</fullName>
    </recommendedName>
</protein>
<evidence type="ECO:0000256" key="10">
    <source>
        <dbReference type="ARBA" id="ARBA00023015"/>
    </source>
</evidence>
<evidence type="ECO:0000256" key="11">
    <source>
        <dbReference type="ARBA" id="ARBA00023125"/>
    </source>
</evidence>
<evidence type="ECO:0000313" key="19">
    <source>
        <dbReference type="Proteomes" id="UP000001646"/>
    </source>
</evidence>
<evidence type="ECO:0000256" key="7">
    <source>
        <dbReference type="ARBA" id="ARBA00022771"/>
    </source>
</evidence>
<keyword evidence="19" id="KW-1185">Reference proteome</keyword>
<dbReference type="InterPro" id="IPR052274">
    <property type="entry name" value="Krueppel_C2H2_Zn-finger"/>
</dbReference>
<evidence type="ECO:0000256" key="14">
    <source>
        <dbReference type="ARBA" id="ARBA00039955"/>
    </source>
</evidence>
<dbReference type="Gene3D" id="3.30.160.60">
    <property type="entry name" value="Classic Zinc Finger"/>
    <property type="match status" value="3"/>
</dbReference>
<dbReference type="FunFam" id="3.30.160.60:FF:000270">
    <property type="entry name" value="Zinc finger protein 512"/>
    <property type="match status" value="1"/>
</dbReference>
<feature type="domain" description="C2H2-type" evidence="17">
    <location>
        <begin position="99"/>
        <end position="126"/>
    </location>
</feature>
<dbReference type="eggNOG" id="KOG1721">
    <property type="taxonomic scope" value="Eukaryota"/>
</dbReference>
<accession>H9GEU8</accession>
<dbReference type="InterPro" id="IPR048408">
    <property type="entry name" value="ZNF512_C2HC"/>
</dbReference>
<dbReference type="Bgee" id="ENSACAG00000009040">
    <property type="expression patterns" value="Expressed in skeletal muscle tissue and 11 other cell types or tissues"/>
</dbReference>
<dbReference type="SUPFAM" id="SSF57667">
    <property type="entry name" value="beta-beta-alpha zinc fingers"/>
    <property type="match status" value="4"/>
</dbReference>
<evidence type="ECO:0000256" key="16">
    <source>
        <dbReference type="SAM" id="MobiDB-lite"/>
    </source>
</evidence>
<feature type="compositionally biased region" description="Basic residues" evidence="16">
    <location>
        <begin position="300"/>
        <end position="330"/>
    </location>
</feature>
<evidence type="ECO:0000256" key="13">
    <source>
        <dbReference type="ARBA" id="ARBA00023242"/>
    </source>
</evidence>
<evidence type="ECO:0000256" key="6">
    <source>
        <dbReference type="ARBA" id="ARBA00022737"/>
    </source>
</evidence>
<dbReference type="Pfam" id="PF21367">
    <property type="entry name" value="ZNF512_zf-C2H2"/>
    <property type="match status" value="1"/>
</dbReference>
<dbReference type="STRING" id="28377.ENSACAP00000008946"/>
<dbReference type="PROSITE" id="PS50157">
    <property type="entry name" value="ZINC_FINGER_C2H2_2"/>
    <property type="match status" value="2"/>
</dbReference>
<dbReference type="Proteomes" id="UP000001646">
    <property type="component" value="Unplaced"/>
</dbReference>
<dbReference type="GO" id="GO:0008270">
    <property type="term" value="F:zinc ion binding"/>
    <property type="evidence" value="ECO:0007669"/>
    <property type="project" value="UniProtKB-KW"/>
</dbReference>
<evidence type="ECO:0000256" key="5">
    <source>
        <dbReference type="ARBA" id="ARBA00022723"/>
    </source>
</evidence>
<dbReference type="InterPro" id="IPR036236">
    <property type="entry name" value="Znf_C2H2_sf"/>
</dbReference>
<keyword evidence="12" id="KW-0804">Transcription</keyword>
<dbReference type="GO" id="GO:0003677">
    <property type="term" value="F:DNA binding"/>
    <property type="evidence" value="ECO:0007669"/>
    <property type="project" value="UniProtKB-KW"/>
</dbReference>
<dbReference type="PROSITE" id="PS00028">
    <property type="entry name" value="ZINC_FINGER_C2H2_1"/>
    <property type="match status" value="3"/>
</dbReference>
<evidence type="ECO:0000256" key="3">
    <source>
        <dbReference type="ARBA" id="ARBA00006991"/>
    </source>
</evidence>
<keyword evidence="10" id="KW-0805">Transcription regulation</keyword>
<dbReference type="InParanoid" id="H9GEU8"/>
<comment type="similarity">
    <text evidence="3">Belongs to the krueppel C2H2-type zinc-finger protein family.</text>
</comment>
<sequence>MANCQQEVFTCHHCGKQLRSLAGMKYHLMADHNSLLTGKETEAQDKQSQRERLRQVLKRLGKLKCTREGCSGSFTSIVGYLYHTQKCGKAAEELETLVARCPHCGKAYRSKAGLVYHLKSEHGPAPFLREETQAPKESGTESSGGRRLQRKSAKVAAYYLHELAHVELAKEWPKRKVLQDLVPDDRKLKYTRPGLPTVSQEVLCKWRAEIKAYRQVQCPNQGCACVYSSISGLKSHLGSCTLGEFVAGKYRCLLCSKEFVSESGVKYHINTVHSEDWFDMDASASRSLAKRRRPEEPSRSKQRQHRRKPPAHSRKRRPPAPRAHSPKRAPRPGPDPCQPPCTKAGRMRGTGGEGWSAGQDAATVTLPLKLSHKRARK</sequence>
<organism evidence="18 19">
    <name type="scientific">Anolis carolinensis</name>
    <name type="common">Green anole</name>
    <name type="synonym">American chameleon</name>
    <dbReference type="NCBI Taxonomy" id="28377"/>
    <lineage>
        <taxon>Eukaryota</taxon>
        <taxon>Metazoa</taxon>
        <taxon>Chordata</taxon>
        <taxon>Craniata</taxon>
        <taxon>Vertebrata</taxon>
        <taxon>Euteleostomi</taxon>
        <taxon>Lepidosauria</taxon>
        <taxon>Squamata</taxon>
        <taxon>Bifurcata</taxon>
        <taxon>Unidentata</taxon>
        <taxon>Episquamata</taxon>
        <taxon>Toxicofera</taxon>
        <taxon>Iguania</taxon>
        <taxon>Dactyloidae</taxon>
        <taxon>Anolis</taxon>
    </lineage>
</organism>
<dbReference type="GO" id="GO:0005634">
    <property type="term" value="C:nucleus"/>
    <property type="evidence" value="ECO:0007669"/>
    <property type="project" value="UniProtKB-SubCell"/>
</dbReference>
<reference evidence="18" key="3">
    <citation type="submission" date="2025-09" db="UniProtKB">
        <authorList>
            <consortium name="Ensembl"/>
        </authorList>
    </citation>
    <scope>IDENTIFICATION</scope>
</reference>
<dbReference type="GeneTree" id="ENSGT00940000158595"/>
<evidence type="ECO:0000259" key="17">
    <source>
        <dbReference type="PROSITE" id="PS50157"/>
    </source>
</evidence>
<dbReference type="Pfam" id="PF00096">
    <property type="entry name" value="zf-C2H2"/>
    <property type="match status" value="1"/>
</dbReference>
<evidence type="ECO:0000313" key="18">
    <source>
        <dbReference type="Ensembl" id="ENSACAP00000008946.3"/>
    </source>
</evidence>
<keyword evidence="13" id="KW-0539">Nucleus</keyword>
<keyword evidence="7 15" id="KW-0863">Zinc-finger</keyword>
<reference evidence="18" key="2">
    <citation type="submission" date="2025-08" db="UniProtKB">
        <authorList>
            <consortium name="Ensembl"/>
        </authorList>
    </citation>
    <scope>IDENTIFICATION</scope>
</reference>
<evidence type="ECO:0000256" key="2">
    <source>
        <dbReference type="ARBA" id="ARBA00004123"/>
    </source>
</evidence>
<evidence type="ECO:0000256" key="12">
    <source>
        <dbReference type="ARBA" id="ARBA00023163"/>
    </source>
</evidence>
<dbReference type="PANTHER" id="PTHR22979">
    <property type="entry name" value="ZINC FINGER PROTEIN-RELATED"/>
    <property type="match status" value="1"/>
</dbReference>
<feature type="region of interest" description="Disordered" evidence="16">
    <location>
        <begin position="285"/>
        <end position="377"/>
    </location>
</feature>
<dbReference type="SMART" id="SM00355">
    <property type="entry name" value="ZnF_C2H2"/>
    <property type="match status" value="5"/>
</dbReference>